<evidence type="ECO:0000313" key="3">
    <source>
        <dbReference type="EMBL" id="KAL3856381.1"/>
    </source>
</evidence>
<dbReference type="InterPro" id="IPR036318">
    <property type="entry name" value="FAD-bd_PCMH-like_sf"/>
</dbReference>
<dbReference type="PROSITE" id="PS51387">
    <property type="entry name" value="FAD_PCMH"/>
    <property type="match status" value="1"/>
</dbReference>
<dbReference type="AlphaFoldDB" id="A0ABD3V5V3"/>
<dbReference type="Gene3D" id="3.30.465.10">
    <property type="match status" value="1"/>
</dbReference>
<keyword evidence="4" id="KW-1185">Reference proteome</keyword>
<dbReference type="Pfam" id="PF01565">
    <property type="entry name" value="FAD_binding_4"/>
    <property type="match status" value="1"/>
</dbReference>
<evidence type="ECO:0000256" key="1">
    <source>
        <dbReference type="SAM" id="SignalP"/>
    </source>
</evidence>
<dbReference type="SUPFAM" id="SSF56176">
    <property type="entry name" value="FAD-binding/transporter-associated domain-like"/>
    <property type="match status" value="1"/>
</dbReference>
<dbReference type="Proteomes" id="UP001634394">
    <property type="component" value="Unassembled WGS sequence"/>
</dbReference>
<feature type="chain" id="PRO_5044892146" description="FAD-binding PCMH-type domain-containing protein" evidence="1">
    <location>
        <begin position="21"/>
        <end position="592"/>
    </location>
</feature>
<reference evidence="3 4" key="1">
    <citation type="submission" date="2024-11" db="EMBL/GenBank/DDBJ databases">
        <title>Chromosome-level genome assembly of the freshwater bivalve Anodonta woodiana.</title>
        <authorList>
            <person name="Chen X."/>
        </authorList>
    </citation>
    <scope>NUCLEOTIDE SEQUENCE [LARGE SCALE GENOMIC DNA]</scope>
    <source>
        <strain evidence="3">MN2024</strain>
        <tissue evidence="3">Gills</tissue>
    </source>
</reference>
<dbReference type="InterPro" id="IPR016169">
    <property type="entry name" value="FAD-bd_PCMH_sub2"/>
</dbReference>
<dbReference type="InterPro" id="IPR010031">
    <property type="entry name" value="FAD_lactone_oxidase-like"/>
</dbReference>
<proteinExistence type="predicted"/>
<organism evidence="3 4">
    <name type="scientific">Sinanodonta woodiana</name>
    <name type="common">Chinese pond mussel</name>
    <name type="synonym">Anodonta woodiana</name>
    <dbReference type="NCBI Taxonomy" id="1069815"/>
    <lineage>
        <taxon>Eukaryota</taxon>
        <taxon>Metazoa</taxon>
        <taxon>Spiralia</taxon>
        <taxon>Lophotrochozoa</taxon>
        <taxon>Mollusca</taxon>
        <taxon>Bivalvia</taxon>
        <taxon>Autobranchia</taxon>
        <taxon>Heteroconchia</taxon>
        <taxon>Palaeoheterodonta</taxon>
        <taxon>Unionida</taxon>
        <taxon>Unionoidea</taxon>
        <taxon>Unionidae</taxon>
        <taxon>Unioninae</taxon>
        <taxon>Sinanodonta</taxon>
    </lineage>
</organism>
<gene>
    <name evidence="3" type="ORF">ACJMK2_011149</name>
</gene>
<sequence length="592" mass="67159">MFPSTLTCLLLAILLLVSVAHPITLDDTIVDVADDDKVFAEVSRSKRRVPSVLSEIMGPLSRSKRQVQSEIVRSDLVYSRMRVLHLMLKYLIGPNGPEVEIRHFVNWDKTILIDNLFYVRPTTIQQVQRIIRVADMMQMRVRATGEGHSRSPMYPDEGNIMMDVRDLTRFDGPRMELMRPSSERPFYTVKVMTGVYLYDLNEFMVKNGVTLIAEALNNNETIGGMVSVSTHGSTWNGTGFGDFMVEVRIIDSMGRLRRFVREKHPELFKSLICGLGMFGIMYDVTLKMHTSKVVKVENRIVSLESVLYNATKFGEIVTSNLATEISWYPFNSLTNTEAEEYTKTGTIPSNWSAGKDFVWLRTTNEVDGVNPSLIQGPNFLPTGGSLSGSNVTGLLRGKSALDLVRSLAPVTYHYLPHAFPILKMPRFGTETSTALFVTIDTEYKRPLDALKFLIEYTENQIRTNGTTPINALLPRLLMNSECHICPANSNIQPVNSTGRSMVIDFLAPPLQQGYYDISREFVYKFRGDLVRPHWAKRFDNMPGIMDIIRNVYGDGIQKFLKSREDYQLDPCDLFMNKYLLQLFGQSKICLQA</sequence>
<dbReference type="InterPro" id="IPR016166">
    <property type="entry name" value="FAD-bd_PCMH"/>
</dbReference>
<accession>A0ABD3V5V3</accession>
<dbReference type="PANTHER" id="PTHR43762">
    <property type="entry name" value="L-GULONOLACTONE OXIDASE"/>
    <property type="match status" value="1"/>
</dbReference>
<name>A0ABD3V5V3_SINWO</name>
<keyword evidence="1" id="KW-0732">Signal</keyword>
<evidence type="ECO:0000313" key="4">
    <source>
        <dbReference type="Proteomes" id="UP001634394"/>
    </source>
</evidence>
<protein>
    <recommendedName>
        <fullName evidence="2">FAD-binding PCMH-type domain-containing protein</fullName>
    </recommendedName>
</protein>
<dbReference type="InterPro" id="IPR006094">
    <property type="entry name" value="Oxid_FAD_bind_N"/>
</dbReference>
<dbReference type="InterPro" id="IPR016167">
    <property type="entry name" value="FAD-bd_PCMH_sub1"/>
</dbReference>
<evidence type="ECO:0000259" key="2">
    <source>
        <dbReference type="PROSITE" id="PS51387"/>
    </source>
</evidence>
<dbReference type="EMBL" id="JBJQND010000013">
    <property type="protein sequence ID" value="KAL3856381.1"/>
    <property type="molecule type" value="Genomic_DNA"/>
</dbReference>
<dbReference type="Gene3D" id="3.30.43.10">
    <property type="entry name" value="Uridine Diphospho-n-acetylenolpyruvylglucosamine Reductase, domain 2"/>
    <property type="match status" value="1"/>
</dbReference>
<feature type="signal peptide" evidence="1">
    <location>
        <begin position="1"/>
        <end position="20"/>
    </location>
</feature>
<comment type="caution">
    <text evidence="3">The sequence shown here is derived from an EMBL/GenBank/DDBJ whole genome shotgun (WGS) entry which is preliminary data.</text>
</comment>
<dbReference type="PANTHER" id="PTHR43762:SF1">
    <property type="entry name" value="D-ARABINONO-1,4-LACTONE OXIDASE"/>
    <property type="match status" value="1"/>
</dbReference>
<feature type="domain" description="FAD-binding PCMH-type" evidence="2">
    <location>
        <begin position="111"/>
        <end position="291"/>
    </location>
</feature>